<gene>
    <name evidence="2" type="ORF">H7A79_2240</name>
</gene>
<evidence type="ECO:0000259" key="1">
    <source>
        <dbReference type="Pfam" id="PF13723"/>
    </source>
</evidence>
<reference evidence="2" key="1">
    <citation type="submission" date="2024-06" db="EMBL/GenBank/DDBJ databases">
        <title>Complete Genome Sequence of mouse commensal type strain Neisseria musculi.</title>
        <authorList>
            <person name="Thapa E."/>
            <person name="Aluvathingal J."/>
            <person name="Nadendla S."/>
            <person name="Mehta A."/>
            <person name="Tettelin H."/>
            <person name="Weyand N.J."/>
        </authorList>
    </citation>
    <scope>NUCLEOTIDE SEQUENCE</scope>
    <source>
        <strain evidence="2">NW831</strain>
    </source>
</reference>
<keyword evidence="3" id="KW-1185">Reference proteome</keyword>
<feature type="domain" description="Beta-ketoacyl synthase-like N-terminal" evidence="1">
    <location>
        <begin position="7"/>
        <end position="220"/>
    </location>
</feature>
<sequence length="225" mass="24870">MAQEAQWRQWAHCPQIAADLPDYRPGAAFLPAAGRRRLNFPARLMCEAGWDLAERFPDAPLVYASHDGEINRSFELWLQLWRDKTVSPTSFGLSVHNALPGLWSVLRSDMREHTALALGSGGFENALAECCALLAEGVPAVLLIAADDPLSAGYPVAAERAPFPYALAMVLAPGGDYRLVCQDAADAPQDPYWGALDWIRFMLSGTARQQRNYPRQSWLWCRNGG</sequence>
<evidence type="ECO:0000313" key="3">
    <source>
        <dbReference type="Proteomes" id="UP000516412"/>
    </source>
</evidence>
<dbReference type="KEGG" id="nmus:H7A79_2240"/>
<protein>
    <submittedName>
        <fullName evidence="2">Beta-ketoacyl synthase N-terminal domain protein</fullName>
    </submittedName>
</protein>
<organism evidence="2 3">
    <name type="scientific">Neisseria musculi</name>
    <dbReference type="NCBI Taxonomy" id="1815583"/>
    <lineage>
        <taxon>Bacteria</taxon>
        <taxon>Pseudomonadati</taxon>
        <taxon>Pseudomonadota</taxon>
        <taxon>Betaproteobacteria</taxon>
        <taxon>Neisseriales</taxon>
        <taxon>Neisseriaceae</taxon>
        <taxon>Neisseria</taxon>
    </lineage>
</organism>
<proteinExistence type="predicted"/>
<dbReference type="Pfam" id="PF13723">
    <property type="entry name" value="Ketoacyl-synt_2"/>
    <property type="match status" value="1"/>
</dbReference>
<dbReference type="Proteomes" id="UP000516412">
    <property type="component" value="Chromosome"/>
</dbReference>
<accession>A0A7H1MDT6</accession>
<evidence type="ECO:0000313" key="2">
    <source>
        <dbReference type="EMBL" id="QNT59801.1"/>
    </source>
</evidence>
<dbReference type="InterPro" id="IPR014030">
    <property type="entry name" value="Ketoacyl_synth_N"/>
</dbReference>
<name>A0A7H1MDT6_9NEIS</name>
<dbReference type="AlphaFoldDB" id="A0A7H1MDT6"/>
<dbReference type="EMBL" id="CP060414">
    <property type="protein sequence ID" value="QNT59801.1"/>
    <property type="molecule type" value="Genomic_DNA"/>
</dbReference>